<reference evidence="2" key="1">
    <citation type="submission" date="2024-02" db="EMBL/GenBank/DDBJ databases">
        <title>Genome sequences of strain Gemmobacter sp. JM10B15.</title>
        <authorList>
            <person name="Zhang M."/>
        </authorList>
    </citation>
    <scope>NUCLEOTIDE SEQUENCE</scope>
    <source>
        <strain evidence="2">JM10B15</strain>
    </source>
</reference>
<organism evidence="2 3">
    <name type="scientific">Gemmobacter denitrificans</name>
    <dbReference type="NCBI Taxonomy" id="3123040"/>
    <lineage>
        <taxon>Bacteria</taxon>
        <taxon>Pseudomonadati</taxon>
        <taxon>Pseudomonadota</taxon>
        <taxon>Alphaproteobacteria</taxon>
        <taxon>Rhodobacterales</taxon>
        <taxon>Paracoccaceae</taxon>
        <taxon>Gemmobacter</taxon>
    </lineage>
</organism>
<evidence type="ECO:0000313" key="3">
    <source>
        <dbReference type="Proteomes" id="UP001431963"/>
    </source>
</evidence>
<dbReference type="EMBL" id="JBALHR010000010">
    <property type="protein sequence ID" value="MEH7829522.1"/>
    <property type="molecule type" value="Genomic_DNA"/>
</dbReference>
<dbReference type="RefSeq" id="WP_335424552.1">
    <property type="nucleotide sequence ID" value="NZ_JBALHR010000010.1"/>
</dbReference>
<evidence type="ECO:0000313" key="2">
    <source>
        <dbReference type="EMBL" id="MEH7829522.1"/>
    </source>
</evidence>
<keyword evidence="1" id="KW-0812">Transmembrane</keyword>
<accession>A0ABU8BZ35</accession>
<name>A0ABU8BZ35_9RHOB</name>
<keyword evidence="1" id="KW-1133">Transmembrane helix</keyword>
<keyword evidence="3" id="KW-1185">Reference proteome</keyword>
<keyword evidence="1" id="KW-0472">Membrane</keyword>
<feature type="transmembrane region" description="Helical" evidence="1">
    <location>
        <begin position="6"/>
        <end position="27"/>
    </location>
</feature>
<comment type="caution">
    <text evidence="2">The sequence shown here is derived from an EMBL/GenBank/DDBJ whole genome shotgun (WGS) entry which is preliminary data.</text>
</comment>
<feature type="transmembrane region" description="Helical" evidence="1">
    <location>
        <begin position="47"/>
        <end position="70"/>
    </location>
</feature>
<sequence>MQLLIVIGAVISLSGIAGLIWCILMAVKARSTSANDEELRLKLQRVVVVNMGALGVSALGLMLVVSGIFLT</sequence>
<evidence type="ECO:0000256" key="1">
    <source>
        <dbReference type="SAM" id="Phobius"/>
    </source>
</evidence>
<dbReference type="Proteomes" id="UP001431963">
    <property type="component" value="Unassembled WGS sequence"/>
</dbReference>
<proteinExistence type="predicted"/>
<protein>
    <submittedName>
        <fullName evidence="2">Uncharacterized protein</fullName>
    </submittedName>
</protein>
<gene>
    <name evidence="2" type="ORF">V6590_15310</name>
</gene>